<keyword evidence="2 4" id="KW-0560">Oxidoreductase</keyword>
<dbReference type="Proteomes" id="UP000078558">
    <property type="component" value="Chromosome I"/>
</dbReference>
<name>A0A1C3K3F4_9BURK</name>
<dbReference type="EMBL" id="LT907988">
    <property type="protein sequence ID" value="SOE48785.1"/>
    <property type="molecule type" value="Genomic_DNA"/>
</dbReference>
<evidence type="ECO:0000313" key="9">
    <source>
        <dbReference type="Proteomes" id="UP000078558"/>
    </source>
</evidence>
<dbReference type="GO" id="GO:0004617">
    <property type="term" value="F:phosphoglycerate dehydrogenase activity"/>
    <property type="evidence" value="ECO:0007669"/>
    <property type="project" value="UniProtKB-EC"/>
</dbReference>
<dbReference type="Pfam" id="PF02826">
    <property type="entry name" value="2-Hacid_dh_C"/>
    <property type="match status" value="1"/>
</dbReference>
<evidence type="ECO:0000256" key="1">
    <source>
        <dbReference type="ARBA" id="ARBA00005854"/>
    </source>
</evidence>
<dbReference type="PANTHER" id="PTHR42789:SF1">
    <property type="entry name" value="D-ISOMER SPECIFIC 2-HYDROXYACID DEHYDROGENASE FAMILY PROTEIN (AFU_ORTHOLOGUE AFUA_6G10090)"/>
    <property type="match status" value="1"/>
</dbReference>
<dbReference type="OrthoDB" id="9805416at2"/>
<dbReference type="InterPro" id="IPR006140">
    <property type="entry name" value="D-isomer_DH_NAD-bd"/>
</dbReference>
<reference evidence="8 9" key="2">
    <citation type="submission" date="2017-08" db="EMBL/GenBank/DDBJ databases">
        <authorList>
            <person name="de Groot N.N."/>
        </authorList>
    </citation>
    <scope>NUCLEOTIDE SEQUENCE [LARGE SCALE GENOMIC DNA]</scope>
    <source>
        <strain evidence="8">Orrdi1</strain>
    </source>
</reference>
<dbReference type="FunFam" id="3.40.50.720:FF:000203">
    <property type="entry name" value="D-3-phosphoglycerate dehydrogenase (SerA)"/>
    <property type="match status" value="1"/>
</dbReference>
<organism evidence="7 9">
    <name type="scientific">Orrella dioscoreae</name>
    <dbReference type="NCBI Taxonomy" id="1851544"/>
    <lineage>
        <taxon>Bacteria</taxon>
        <taxon>Pseudomonadati</taxon>
        <taxon>Pseudomonadota</taxon>
        <taxon>Betaproteobacteria</taxon>
        <taxon>Burkholderiales</taxon>
        <taxon>Alcaligenaceae</taxon>
        <taxon>Orrella</taxon>
    </lineage>
</organism>
<evidence type="ECO:0000313" key="7">
    <source>
        <dbReference type="EMBL" id="SBT26041.1"/>
    </source>
</evidence>
<dbReference type="InterPro" id="IPR006139">
    <property type="entry name" value="D-isomer_2_OHA_DH_cat_dom"/>
</dbReference>
<evidence type="ECO:0000256" key="4">
    <source>
        <dbReference type="RuleBase" id="RU003719"/>
    </source>
</evidence>
<gene>
    <name evidence="7" type="ORF">ODI_00521</name>
    <name evidence="8" type="ORF">ODI_R1647</name>
</gene>
<evidence type="ECO:0000259" key="5">
    <source>
        <dbReference type="Pfam" id="PF00389"/>
    </source>
</evidence>
<dbReference type="SUPFAM" id="SSF52283">
    <property type="entry name" value="Formate/glycerate dehydrogenase catalytic domain-like"/>
    <property type="match status" value="1"/>
</dbReference>
<dbReference type="EMBL" id="FLRC01000025">
    <property type="protein sequence ID" value="SBT26041.1"/>
    <property type="molecule type" value="Genomic_DNA"/>
</dbReference>
<proteinExistence type="inferred from homology"/>
<evidence type="ECO:0000313" key="8">
    <source>
        <dbReference type="EMBL" id="SOE48785.1"/>
    </source>
</evidence>
<evidence type="ECO:0000259" key="6">
    <source>
        <dbReference type="Pfam" id="PF02826"/>
    </source>
</evidence>
<dbReference type="Pfam" id="PF00389">
    <property type="entry name" value="2-Hacid_dh"/>
    <property type="match status" value="1"/>
</dbReference>
<protein>
    <submittedName>
        <fullName evidence="7">D-3-phosphoglycerate dehydrogenase</fullName>
        <ecNumber evidence="7">1.1.1.95</ecNumber>
    </submittedName>
</protein>
<dbReference type="RefSeq" id="WP_067755101.1">
    <property type="nucleotide sequence ID" value="NZ_LT907988.1"/>
</dbReference>
<evidence type="ECO:0000256" key="3">
    <source>
        <dbReference type="ARBA" id="ARBA00023027"/>
    </source>
</evidence>
<dbReference type="SUPFAM" id="SSF51735">
    <property type="entry name" value="NAD(P)-binding Rossmann-fold domains"/>
    <property type="match status" value="1"/>
</dbReference>
<dbReference type="GO" id="GO:0051287">
    <property type="term" value="F:NAD binding"/>
    <property type="evidence" value="ECO:0007669"/>
    <property type="project" value="InterPro"/>
</dbReference>
<dbReference type="Gene3D" id="3.40.50.720">
    <property type="entry name" value="NAD(P)-binding Rossmann-like Domain"/>
    <property type="match status" value="2"/>
</dbReference>
<dbReference type="PANTHER" id="PTHR42789">
    <property type="entry name" value="D-ISOMER SPECIFIC 2-HYDROXYACID DEHYDROGENASE FAMILY PROTEIN (AFU_ORTHOLOGUE AFUA_6G10090)"/>
    <property type="match status" value="1"/>
</dbReference>
<dbReference type="InterPro" id="IPR036291">
    <property type="entry name" value="NAD(P)-bd_dom_sf"/>
</dbReference>
<dbReference type="PROSITE" id="PS00671">
    <property type="entry name" value="D_2_HYDROXYACID_DH_3"/>
    <property type="match status" value="1"/>
</dbReference>
<comment type="similarity">
    <text evidence="1 4">Belongs to the D-isomer specific 2-hydroxyacid dehydrogenase family.</text>
</comment>
<dbReference type="AlphaFoldDB" id="A0A1C3K3F4"/>
<dbReference type="InterPro" id="IPR029753">
    <property type="entry name" value="D-isomer_DH_CS"/>
</dbReference>
<feature type="domain" description="D-isomer specific 2-hydroxyacid dehydrogenase NAD-binding" evidence="6">
    <location>
        <begin position="104"/>
        <end position="282"/>
    </location>
</feature>
<feature type="domain" description="D-isomer specific 2-hydroxyacid dehydrogenase catalytic" evidence="5">
    <location>
        <begin position="5"/>
        <end position="313"/>
    </location>
</feature>
<keyword evidence="9" id="KW-1185">Reference proteome</keyword>
<accession>A0A1C3K3F4</accession>
<dbReference type="CDD" id="cd12173">
    <property type="entry name" value="PGDH_4"/>
    <property type="match status" value="1"/>
</dbReference>
<dbReference type="KEGG" id="odi:ODI_R1647"/>
<dbReference type="InterPro" id="IPR050857">
    <property type="entry name" value="D-2-hydroxyacid_DH"/>
</dbReference>
<dbReference type="EC" id="1.1.1.95" evidence="7"/>
<sequence length="334" mass="35176">MPTCVIAQPIHPVGAQLLGAAGIDVIQAPGPDLASVRSVMANANAVLVRDSLPADLIDAAPGLCVIANHGTGTDKIDVARATELGVPVVYTPDANVRAVAEHALTLMLATAHQAAQADAATRRGHWRFKYEQPMLSLHGKTLGIAGLGRTGRILSEMASRGLGMRILVWSPSLPADETLGEGVTRVDSLEALLQASDVVALHRPLRADTQHMLNAATISQMKPGAIVVNTSRGGLIDEVALVEALRNGRLFGAGLDVFEQEPLTADSPLAGLPNVVLTPHVAGSSQEALHATASQCAEQIIAVLNGQRPAHMVRPEVWDRRRQLSSLPVREDHA</sequence>
<evidence type="ECO:0000256" key="2">
    <source>
        <dbReference type="ARBA" id="ARBA00023002"/>
    </source>
</evidence>
<dbReference type="PROSITE" id="PS00670">
    <property type="entry name" value="D_2_HYDROXYACID_DH_2"/>
    <property type="match status" value="1"/>
</dbReference>
<reference evidence="7 9" key="1">
    <citation type="submission" date="2016-06" db="EMBL/GenBank/DDBJ databases">
        <authorList>
            <person name="Kjaerup R.B."/>
            <person name="Dalgaard T.S."/>
            <person name="Juul-Madsen H.R."/>
        </authorList>
    </citation>
    <scope>NUCLEOTIDE SEQUENCE [LARGE SCALE GENOMIC DNA]</scope>
    <source>
        <strain evidence="7">Orrdi1</strain>
    </source>
</reference>
<dbReference type="STRING" id="1851544.ODI_00521"/>
<keyword evidence="3" id="KW-0520">NAD</keyword>